<dbReference type="Pfam" id="PF01757">
    <property type="entry name" value="Acyl_transf_3"/>
    <property type="match status" value="1"/>
</dbReference>
<proteinExistence type="inferred from homology"/>
<dbReference type="PANTHER" id="PTHR40074:SF2">
    <property type="entry name" value="O-ACETYLTRANSFERASE WECH"/>
    <property type="match status" value="1"/>
</dbReference>
<comment type="caution">
    <text evidence="9">The sequence shown here is derived from an EMBL/GenBank/DDBJ whole genome shotgun (WGS) entry which is preliminary data.</text>
</comment>
<protein>
    <submittedName>
        <fullName evidence="9">Acyltransferase family protein</fullName>
    </submittedName>
</protein>
<dbReference type="AlphaFoldDB" id="A0A9D1LGU3"/>
<keyword evidence="9" id="KW-0808">Transferase</keyword>
<evidence type="ECO:0000313" key="10">
    <source>
        <dbReference type="Proteomes" id="UP000824076"/>
    </source>
</evidence>
<feature type="transmembrane region" description="Helical" evidence="7">
    <location>
        <begin position="231"/>
        <end position="252"/>
    </location>
</feature>
<feature type="transmembrane region" description="Helical" evidence="7">
    <location>
        <begin position="77"/>
        <end position="95"/>
    </location>
</feature>
<feature type="transmembrane region" description="Helical" evidence="7">
    <location>
        <begin position="264"/>
        <end position="282"/>
    </location>
</feature>
<evidence type="ECO:0000256" key="1">
    <source>
        <dbReference type="ARBA" id="ARBA00004651"/>
    </source>
</evidence>
<feature type="transmembrane region" description="Helical" evidence="7">
    <location>
        <begin position="115"/>
        <end position="135"/>
    </location>
</feature>
<keyword evidence="6 7" id="KW-0472">Membrane</keyword>
<sequence>MKSLYEAEGRKAWVDLGKGISILLVVLFHCEEYLPIVDTGTAGPFSFFRMPFFFFLSGYIFVSDYTQFSLRRKLKQILRGIVWTYLIFALILVVPKSLSNGYPVADGLKMIFLGWASWFVVSLGMAQLFFALFLWRCRKQKGILMFMAGCLLAGILIKCCSESVLPFQLDKAFFVVLFFGAGFFYRIYEAVVERFVGKKYFALSIVVFLCLMLFEYRYMHGSTSNVFWGNGIRNFPLFVCYTMAGIWMMLQLVKNLDATRLKTICYIGANSLVFYYLNGGAVKFWRLLYYKVNNEFLLQHRWLSFLIVFFLVSATLFAVVVAIKKYCPILVGDKKAFNRCFPKYNW</sequence>
<comment type="similarity">
    <text evidence="2">Belongs to the acyltransferase 3 family.</text>
</comment>
<evidence type="ECO:0000256" key="6">
    <source>
        <dbReference type="ARBA" id="ARBA00023136"/>
    </source>
</evidence>
<dbReference type="GO" id="GO:0016413">
    <property type="term" value="F:O-acetyltransferase activity"/>
    <property type="evidence" value="ECO:0007669"/>
    <property type="project" value="TreeGrafter"/>
</dbReference>
<evidence type="ECO:0000256" key="7">
    <source>
        <dbReference type="SAM" id="Phobius"/>
    </source>
</evidence>
<feature type="transmembrane region" description="Helical" evidence="7">
    <location>
        <begin position="200"/>
        <end position="219"/>
    </location>
</feature>
<evidence type="ECO:0000256" key="5">
    <source>
        <dbReference type="ARBA" id="ARBA00022989"/>
    </source>
</evidence>
<dbReference type="EMBL" id="DVMS01000176">
    <property type="protein sequence ID" value="HIU39249.1"/>
    <property type="molecule type" value="Genomic_DNA"/>
</dbReference>
<evidence type="ECO:0000256" key="3">
    <source>
        <dbReference type="ARBA" id="ARBA00022475"/>
    </source>
</evidence>
<feature type="transmembrane region" description="Helical" evidence="7">
    <location>
        <begin position="12"/>
        <end position="28"/>
    </location>
</feature>
<reference evidence="9" key="2">
    <citation type="journal article" date="2021" name="PeerJ">
        <title>Extensive microbial diversity within the chicken gut microbiome revealed by metagenomics and culture.</title>
        <authorList>
            <person name="Gilroy R."/>
            <person name="Ravi A."/>
            <person name="Getino M."/>
            <person name="Pursley I."/>
            <person name="Horton D.L."/>
            <person name="Alikhan N.F."/>
            <person name="Baker D."/>
            <person name="Gharbi K."/>
            <person name="Hall N."/>
            <person name="Watson M."/>
            <person name="Adriaenssens E.M."/>
            <person name="Foster-Nyarko E."/>
            <person name="Jarju S."/>
            <person name="Secka A."/>
            <person name="Antonio M."/>
            <person name="Oren A."/>
            <person name="Chaudhuri R.R."/>
            <person name="La Ragione R."/>
            <person name="Hildebrand F."/>
            <person name="Pallen M.J."/>
        </authorList>
    </citation>
    <scope>NUCLEOTIDE SEQUENCE</scope>
    <source>
        <strain evidence="9">17073</strain>
    </source>
</reference>
<dbReference type="GO" id="GO:0009246">
    <property type="term" value="P:enterobacterial common antigen biosynthetic process"/>
    <property type="evidence" value="ECO:0007669"/>
    <property type="project" value="TreeGrafter"/>
</dbReference>
<feature type="transmembrane region" description="Helical" evidence="7">
    <location>
        <begin position="171"/>
        <end position="188"/>
    </location>
</feature>
<keyword evidence="5 7" id="KW-1133">Transmembrane helix</keyword>
<evidence type="ECO:0000256" key="2">
    <source>
        <dbReference type="ARBA" id="ARBA00007400"/>
    </source>
</evidence>
<gene>
    <name evidence="9" type="ORF">IAD18_06250</name>
</gene>
<organism evidence="9 10">
    <name type="scientific">Candidatus Limisoma intestinavium</name>
    <dbReference type="NCBI Taxonomy" id="2840856"/>
    <lineage>
        <taxon>Bacteria</taxon>
        <taxon>Pseudomonadati</taxon>
        <taxon>Bacteroidota</taxon>
        <taxon>Bacteroidia</taxon>
        <taxon>Bacteroidales</taxon>
        <taxon>Candidatus Limisoma</taxon>
    </lineage>
</organism>
<accession>A0A9D1LGU3</accession>
<name>A0A9D1LGU3_9BACT</name>
<dbReference type="PANTHER" id="PTHR40074">
    <property type="entry name" value="O-ACETYLTRANSFERASE WECH"/>
    <property type="match status" value="1"/>
</dbReference>
<keyword evidence="3" id="KW-1003">Cell membrane</keyword>
<feature type="transmembrane region" description="Helical" evidence="7">
    <location>
        <begin position="48"/>
        <end position="65"/>
    </location>
</feature>
<feature type="transmembrane region" description="Helical" evidence="7">
    <location>
        <begin position="142"/>
        <end position="165"/>
    </location>
</feature>
<keyword evidence="9" id="KW-0012">Acyltransferase</keyword>
<feature type="transmembrane region" description="Helical" evidence="7">
    <location>
        <begin position="302"/>
        <end position="323"/>
    </location>
</feature>
<keyword evidence="4 7" id="KW-0812">Transmembrane</keyword>
<feature type="domain" description="Acyltransferase 3" evidence="8">
    <location>
        <begin position="12"/>
        <end position="321"/>
    </location>
</feature>
<evidence type="ECO:0000256" key="4">
    <source>
        <dbReference type="ARBA" id="ARBA00022692"/>
    </source>
</evidence>
<dbReference type="GO" id="GO:0005886">
    <property type="term" value="C:plasma membrane"/>
    <property type="evidence" value="ECO:0007669"/>
    <property type="project" value="UniProtKB-SubCell"/>
</dbReference>
<comment type="subcellular location">
    <subcellularLocation>
        <location evidence="1">Cell membrane</location>
        <topology evidence="1">Multi-pass membrane protein</topology>
    </subcellularLocation>
</comment>
<reference evidence="9" key="1">
    <citation type="submission" date="2020-10" db="EMBL/GenBank/DDBJ databases">
        <authorList>
            <person name="Gilroy R."/>
        </authorList>
    </citation>
    <scope>NUCLEOTIDE SEQUENCE</scope>
    <source>
        <strain evidence="9">17073</strain>
    </source>
</reference>
<evidence type="ECO:0000313" key="9">
    <source>
        <dbReference type="EMBL" id="HIU39249.1"/>
    </source>
</evidence>
<dbReference type="Proteomes" id="UP000824076">
    <property type="component" value="Unassembled WGS sequence"/>
</dbReference>
<dbReference type="InterPro" id="IPR002656">
    <property type="entry name" value="Acyl_transf_3_dom"/>
</dbReference>
<evidence type="ECO:0000259" key="8">
    <source>
        <dbReference type="Pfam" id="PF01757"/>
    </source>
</evidence>